<organism evidence="1 2">
    <name type="scientific">Aquabacterium lacunae</name>
    <dbReference type="NCBI Taxonomy" id="2528630"/>
    <lineage>
        <taxon>Bacteria</taxon>
        <taxon>Pseudomonadati</taxon>
        <taxon>Pseudomonadota</taxon>
        <taxon>Betaproteobacteria</taxon>
        <taxon>Burkholderiales</taxon>
        <taxon>Aquabacterium</taxon>
    </lineage>
</organism>
<accession>A0A4Q9GWX5</accession>
<sequence length="432" mass="49106">MKFLYSDTQDYVDPDYDFLTDRSQPGHERYWDDQYAHEIMSTSPYDGLLVSMSAIRQAAGVASSKVRYSTSEEQRMLRVGARKFLRYDAPRFKDSMLMGDCGAFAYVEHETPAYQPAEVVDFYTDAEFTHGVSPDHIIFDFDTSNPPADAVSDAVRKRYDITQENAREFLKLTRDEGMPFEPMGAVQGWSPKSMAQAAKSLEKMGYRYLAIGGLVPLKVDAIHLVLQELRGAIKPETNIHLLGFAKADHIHEFVQYDITSFDSTSPLIRAFKDAKRNYYLAAPGGGLSYYSAIRIPQAIENPRLMQGIKRGIFGAEDLQRREQLALTTLRALDRGKASVASALDAVMDYQRFLLLGDEKLTGEKLDRELTKMHEMNLRTLQDRPWQQCSCDICQKAGVDVIIFRASNRNKRRGFHNLGVYHQHVQRTLINAK</sequence>
<dbReference type="InterPro" id="IPR053537">
    <property type="entry name" value="DNA-guanine_TGase"/>
</dbReference>
<dbReference type="InterPro" id="IPR036511">
    <property type="entry name" value="TGT-like_sf"/>
</dbReference>
<name>A0A4Q9GWX5_9BURK</name>
<dbReference type="Proteomes" id="UP000292120">
    <property type="component" value="Unassembled WGS sequence"/>
</dbReference>
<proteinExistence type="predicted"/>
<dbReference type="EMBL" id="SIXI01000005">
    <property type="protein sequence ID" value="TBO29294.1"/>
    <property type="molecule type" value="Genomic_DNA"/>
</dbReference>
<gene>
    <name evidence="1" type="ORF">EYS42_12855</name>
</gene>
<dbReference type="NCBIfam" id="NF041059">
    <property type="entry name" value="DpdA"/>
    <property type="match status" value="1"/>
</dbReference>
<evidence type="ECO:0000313" key="2">
    <source>
        <dbReference type="Proteomes" id="UP000292120"/>
    </source>
</evidence>
<protein>
    <recommendedName>
        <fullName evidence="3">tRNA-guanine(15) transglycosylase-like domain-containing protein</fullName>
    </recommendedName>
</protein>
<evidence type="ECO:0000313" key="1">
    <source>
        <dbReference type="EMBL" id="TBO29294.1"/>
    </source>
</evidence>
<dbReference type="SUPFAM" id="SSF51713">
    <property type="entry name" value="tRNA-guanine transglycosylase"/>
    <property type="match status" value="1"/>
</dbReference>
<dbReference type="AlphaFoldDB" id="A0A4Q9GWX5"/>
<dbReference type="OrthoDB" id="233198at2"/>
<reference evidence="1 2" key="1">
    <citation type="submission" date="2019-02" db="EMBL/GenBank/DDBJ databases">
        <title>Aquabacterium sp. strain KMB7.</title>
        <authorList>
            <person name="Chen W.-M."/>
        </authorList>
    </citation>
    <scope>NUCLEOTIDE SEQUENCE [LARGE SCALE GENOMIC DNA]</scope>
    <source>
        <strain evidence="1 2">KMB7</strain>
    </source>
</reference>
<evidence type="ECO:0008006" key="3">
    <source>
        <dbReference type="Google" id="ProtNLM"/>
    </source>
</evidence>
<comment type="caution">
    <text evidence="1">The sequence shown here is derived from an EMBL/GenBank/DDBJ whole genome shotgun (WGS) entry which is preliminary data.</text>
</comment>
<dbReference type="RefSeq" id="WP_130968590.1">
    <property type="nucleotide sequence ID" value="NZ_SIXI01000005.1"/>
</dbReference>
<keyword evidence="2" id="KW-1185">Reference proteome</keyword>
<dbReference type="Gene3D" id="3.20.20.105">
    <property type="entry name" value="Queuine tRNA-ribosyltransferase-like"/>
    <property type="match status" value="1"/>
</dbReference>
<dbReference type="GO" id="GO:0006400">
    <property type="term" value="P:tRNA modification"/>
    <property type="evidence" value="ECO:0007669"/>
    <property type="project" value="InterPro"/>
</dbReference>